<dbReference type="InterPro" id="IPR014782">
    <property type="entry name" value="Peptidase_M1_dom"/>
</dbReference>
<dbReference type="CDD" id="cd09603">
    <property type="entry name" value="M1_APN_like"/>
    <property type="match status" value="1"/>
</dbReference>
<sequence length="546" mass="62365">MNLRSLLLLSIMLIGAVSSFAQQKAPVFTKADTLRGKLTPLRSSYDINFYHLDVKIDIENRFISGSNVFKFTATDNLKRLQFDLFENLTVDKVLYHGQELPYKREFNAVFIDFPNEIKKASKEEFTVFYSGKPTVAKRAPWEGGFSFSQDKQGKPWVGVSCQGFGASSWWPTKDHQSDEVDSMMISISVPDGLMDVSNGRLRSTEKLNNGYTRYNWFVSYPINNYSVTVNIADYVHFNDSYQGENGNLTLDYYVLRENLEKAKKQFGANVKPMLKVFENWFGPYPFYRDGFKLIDAPYLGMEHQSAVAYGNKYLNGYMGTDLSGTGYGLKWDYIIIHEAGHEWFGNNITSKDIADMWIHEGFTMYSEGLFVESIDGKKAGAKYLAGVRKSVSNDKPIIGPYDVNTEGSGDMYYKGANLVHTLRTIIDNDEKWRSILRGLNKDLGLKTTTTEEVVKYINGKAGKNLTKTFDQYLRYTGIPVLEYKAAGGNVSYRWVSQVRDFDMPVRILSGSKHQWIKPTTEWKTMKLKSDFTPDLENFFITVKKVE</sequence>
<dbReference type="PANTHER" id="PTHR45726:SF3">
    <property type="entry name" value="LEUKOTRIENE A-4 HYDROLASE"/>
    <property type="match status" value="1"/>
</dbReference>
<evidence type="ECO:0000313" key="5">
    <source>
        <dbReference type="Proteomes" id="UP000189981"/>
    </source>
</evidence>
<protein>
    <submittedName>
        <fullName evidence="4">Peptidase family M1</fullName>
    </submittedName>
</protein>
<gene>
    <name evidence="4" type="ORF">SAMN05661099_2982</name>
</gene>
<dbReference type="Pfam" id="PF01433">
    <property type="entry name" value="Peptidase_M1"/>
    <property type="match status" value="1"/>
</dbReference>
<dbReference type="Gene3D" id="1.10.390.10">
    <property type="entry name" value="Neutral Protease Domain 2"/>
    <property type="match status" value="1"/>
</dbReference>
<evidence type="ECO:0000259" key="3">
    <source>
        <dbReference type="Pfam" id="PF01433"/>
    </source>
</evidence>
<feature type="binding site" evidence="1">
    <location>
        <position position="360"/>
    </location>
    <ligand>
        <name>Zn(2+)</name>
        <dbReference type="ChEBI" id="CHEBI:29105"/>
        <note>catalytic</note>
    </ligand>
</feature>
<dbReference type="OrthoDB" id="100605at2"/>
<dbReference type="Gene3D" id="2.60.40.1730">
    <property type="entry name" value="tricorn interacting facor f3 domain"/>
    <property type="match status" value="1"/>
</dbReference>
<dbReference type="EMBL" id="FUYR01000003">
    <property type="protein sequence ID" value="SKB82973.1"/>
    <property type="molecule type" value="Genomic_DNA"/>
</dbReference>
<comment type="cofactor">
    <cofactor evidence="1">
        <name>Zn(2+)</name>
        <dbReference type="ChEBI" id="CHEBI:29105"/>
    </cofactor>
    <text evidence="1">Binds 1 zinc ion per subunit.</text>
</comment>
<dbReference type="STRING" id="572036.SAMN05661099_2982"/>
<dbReference type="AlphaFoldDB" id="A0A1T5EG29"/>
<dbReference type="SUPFAM" id="SSF55486">
    <property type="entry name" value="Metalloproteases ('zincins'), catalytic domain"/>
    <property type="match status" value="1"/>
</dbReference>
<dbReference type="InterPro" id="IPR027268">
    <property type="entry name" value="Peptidase_M4/M1_CTD_sf"/>
</dbReference>
<evidence type="ECO:0000313" key="4">
    <source>
        <dbReference type="EMBL" id="SKB82973.1"/>
    </source>
</evidence>
<keyword evidence="2" id="KW-0732">Signal</keyword>
<keyword evidence="5" id="KW-1185">Reference proteome</keyword>
<dbReference type="InterPro" id="IPR034015">
    <property type="entry name" value="M1_LTA4H"/>
</dbReference>
<dbReference type="Proteomes" id="UP000189981">
    <property type="component" value="Unassembled WGS sequence"/>
</dbReference>
<reference evidence="5" key="1">
    <citation type="submission" date="2017-02" db="EMBL/GenBank/DDBJ databases">
        <authorList>
            <person name="Varghese N."/>
            <person name="Submissions S."/>
        </authorList>
    </citation>
    <scope>NUCLEOTIDE SEQUENCE [LARGE SCALE GENOMIC DNA]</scope>
    <source>
        <strain evidence="5">DSM 22385</strain>
    </source>
</reference>
<dbReference type="SUPFAM" id="SSF63737">
    <property type="entry name" value="Leukotriene A4 hydrolase N-terminal domain"/>
    <property type="match status" value="1"/>
</dbReference>
<keyword evidence="1" id="KW-0862">Zinc</keyword>
<feature type="binding site" evidence="1">
    <location>
        <position position="337"/>
    </location>
    <ligand>
        <name>Zn(2+)</name>
        <dbReference type="ChEBI" id="CHEBI:29105"/>
        <note>catalytic</note>
    </ligand>
</feature>
<name>A0A1T5EG29_9SPHI</name>
<keyword evidence="1" id="KW-0479">Metal-binding</keyword>
<evidence type="ECO:0000256" key="2">
    <source>
        <dbReference type="SAM" id="SignalP"/>
    </source>
</evidence>
<dbReference type="GO" id="GO:0008237">
    <property type="term" value="F:metallopeptidase activity"/>
    <property type="evidence" value="ECO:0007669"/>
    <property type="project" value="InterPro"/>
</dbReference>
<feature type="binding site" evidence="1">
    <location>
        <position position="341"/>
    </location>
    <ligand>
        <name>Zn(2+)</name>
        <dbReference type="ChEBI" id="CHEBI:29105"/>
        <note>catalytic</note>
    </ligand>
</feature>
<feature type="domain" description="Peptidase M1 membrane alanine aminopeptidase" evidence="3">
    <location>
        <begin position="271"/>
        <end position="472"/>
    </location>
</feature>
<dbReference type="GO" id="GO:0008270">
    <property type="term" value="F:zinc ion binding"/>
    <property type="evidence" value="ECO:0007669"/>
    <property type="project" value="InterPro"/>
</dbReference>
<proteinExistence type="predicted"/>
<accession>A0A1T5EG29</accession>
<dbReference type="PANTHER" id="PTHR45726">
    <property type="entry name" value="LEUKOTRIENE A-4 HYDROLASE"/>
    <property type="match status" value="1"/>
</dbReference>
<dbReference type="RefSeq" id="WP_079703493.1">
    <property type="nucleotide sequence ID" value="NZ_FUYR01000003.1"/>
</dbReference>
<dbReference type="InterPro" id="IPR042097">
    <property type="entry name" value="Aminopeptidase_N-like_N_sf"/>
</dbReference>
<feature type="chain" id="PRO_5013386967" evidence="2">
    <location>
        <begin position="22"/>
        <end position="546"/>
    </location>
</feature>
<feature type="signal peptide" evidence="2">
    <location>
        <begin position="1"/>
        <end position="21"/>
    </location>
</feature>
<evidence type="ECO:0000256" key="1">
    <source>
        <dbReference type="PIRSR" id="PIRSR634015-3"/>
    </source>
</evidence>
<organism evidence="4 5">
    <name type="scientific">Daejeonella lutea</name>
    <dbReference type="NCBI Taxonomy" id="572036"/>
    <lineage>
        <taxon>Bacteria</taxon>
        <taxon>Pseudomonadati</taxon>
        <taxon>Bacteroidota</taxon>
        <taxon>Sphingobacteriia</taxon>
        <taxon>Sphingobacteriales</taxon>
        <taxon>Sphingobacteriaceae</taxon>
        <taxon>Daejeonella</taxon>
    </lineage>
</organism>